<evidence type="ECO:0000313" key="3">
    <source>
        <dbReference type="Proteomes" id="UP000785679"/>
    </source>
</evidence>
<keyword evidence="3" id="KW-1185">Reference proteome</keyword>
<name>A0A8J8NJM4_HALGN</name>
<dbReference type="EMBL" id="RRYP01013571">
    <property type="protein sequence ID" value="TNV76441.1"/>
    <property type="molecule type" value="Genomic_DNA"/>
</dbReference>
<reference evidence="2" key="1">
    <citation type="submission" date="2019-06" db="EMBL/GenBank/DDBJ databases">
        <authorList>
            <person name="Zheng W."/>
        </authorList>
    </citation>
    <scope>NUCLEOTIDE SEQUENCE</scope>
    <source>
        <strain evidence="2">QDHG01</strain>
    </source>
</reference>
<protein>
    <submittedName>
        <fullName evidence="2">Uncharacterized protein</fullName>
    </submittedName>
</protein>
<evidence type="ECO:0000256" key="1">
    <source>
        <dbReference type="SAM" id="MobiDB-lite"/>
    </source>
</evidence>
<sequence length="219" mass="24965">MVSMTKLKITSRKSSQYSHSTAISEPSKNKASMKKRGLSMSTKTNQMSQRARIEATTMQGFALRQINMLQTGFGIRGKSIQGTPVLQDKSQAKPTPDINVSDCTSTESDQDRALNQMKYIQLRYQGQSETSKFSISLLPITPQTQACQKESSQLPIISQFSNETAEDPEFQEMQSYYQHFEDSERERLCRQESLTSQSLQSRYFPPAVQQCKRQRKLTH</sequence>
<dbReference type="Proteomes" id="UP000785679">
    <property type="component" value="Unassembled WGS sequence"/>
</dbReference>
<feature type="region of interest" description="Disordered" evidence="1">
    <location>
        <begin position="1"/>
        <end position="49"/>
    </location>
</feature>
<accession>A0A8J8NJM4</accession>
<feature type="compositionally biased region" description="Polar residues" evidence="1">
    <location>
        <begin position="39"/>
        <end position="49"/>
    </location>
</feature>
<feature type="compositionally biased region" description="Polar residues" evidence="1">
    <location>
        <begin position="12"/>
        <end position="30"/>
    </location>
</feature>
<comment type="caution">
    <text evidence="2">The sequence shown here is derived from an EMBL/GenBank/DDBJ whole genome shotgun (WGS) entry which is preliminary data.</text>
</comment>
<dbReference type="AlphaFoldDB" id="A0A8J8NJM4"/>
<gene>
    <name evidence="2" type="ORF">FGO68_gene5905</name>
</gene>
<feature type="region of interest" description="Disordered" evidence="1">
    <location>
        <begin position="87"/>
        <end position="108"/>
    </location>
</feature>
<evidence type="ECO:0000313" key="2">
    <source>
        <dbReference type="EMBL" id="TNV76441.1"/>
    </source>
</evidence>
<organism evidence="2 3">
    <name type="scientific">Halteria grandinella</name>
    <dbReference type="NCBI Taxonomy" id="5974"/>
    <lineage>
        <taxon>Eukaryota</taxon>
        <taxon>Sar</taxon>
        <taxon>Alveolata</taxon>
        <taxon>Ciliophora</taxon>
        <taxon>Intramacronucleata</taxon>
        <taxon>Spirotrichea</taxon>
        <taxon>Stichotrichia</taxon>
        <taxon>Sporadotrichida</taxon>
        <taxon>Halteriidae</taxon>
        <taxon>Halteria</taxon>
    </lineage>
</organism>
<proteinExistence type="predicted"/>